<dbReference type="NCBIfam" id="TIGR01444">
    <property type="entry name" value="fkbM_fam"/>
    <property type="match status" value="1"/>
</dbReference>
<organism evidence="2 3">
    <name type="scientific">Desulfitobacterium hafniense (strain Y51)</name>
    <dbReference type="NCBI Taxonomy" id="138119"/>
    <lineage>
        <taxon>Bacteria</taxon>
        <taxon>Bacillati</taxon>
        <taxon>Bacillota</taxon>
        <taxon>Clostridia</taxon>
        <taxon>Eubacteriales</taxon>
        <taxon>Desulfitobacteriaceae</taxon>
        <taxon>Desulfitobacterium</taxon>
    </lineage>
</organism>
<dbReference type="HOGENOM" id="CLU_048284_0_0_9"/>
<keyword evidence="3" id="KW-1185">Reference proteome</keyword>
<feature type="domain" description="Methyltransferase FkbM" evidence="1">
    <location>
        <begin position="178"/>
        <end position="310"/>
    </location>
</feature>
<name>Q24T46_DESHY</name>
<dbReference type="KEGG" id="dsy:DSY3007"/>
<dbReference type="eggNOG" id="COG2242">
    <property type="taxonomic scope" value="Bacteria"/>
</dbReference>
<dbReference type="AlphaFoldDB" id="Q24T46"/>
<dbReference type="Gene3D" id="3.40.50.150">
    <property type="entry name" value="Vaccinia Virus protein VP39"/>
    <property type="match status" value="1"/>
</dbReference>
<reference evidence="2 3" key="1">
    <citation type="journal article" date="2006" name="J. Bacteriol.">
        <title>Complete genome sequence of the dehalorespiring bacterium Desulfitobacterium hafniense Y51 and comparison with Dehalococcoides ethenogenes 195.</title>
        <authorList>
            <person name="Nonaka H."/>
            <person name="Keresztes G."/>
            <person name="Shinoda Y."/>
            <person name="Ikenaga Y."/>
            <person name="Abe M."/>
            <person name="Naito K."/>
            <person name="Inatomi K."/>
            <person name="Furukawa K."/>
            <person name="Inui M."/>
            <person name="Yukawa H."/>
        </authorList>
    </citation>
    <scope>NUCLEOTIDE SEQUENCE [LARGE SCALE GENOMIC DNA]</scope>
    <source>
        <strain evidence="2 3">Y51</strain>
    </source>
</reference>
<evidence type="ECO:0000313" key="3">
    <source>
        <dbReference type="Proteomes" id="UP000001946"/>
    </source>
</evidence>
<dbReference type="InterPro" id="IPR052514">
    <property type="entry name" value="SAM-dependent_MTase"/>
</dbReference>
<dbReference type="InterPro" id="IPR029063">
    <property type="entry name" value="SAM-dependent_MTases_sf"/>
</dbReference>
<dbReference type="PANTHER" id="PTHR34203">
    <property type="entry name" value="METHYLTRANSFERASE, FKBM FAMILY PROTEIN"/>
    <property type="match status" value="1"/>
</dbReference>
<sequence length="340" mass="37854">MPIDFLNQITSLRAQMGDELSKQLFDARLLYSLTGNIEYFGLITIGAPSTAFAHPFAIFGCGGCGQFLHNLIPGAVCFIDNYADKDQVVCGLPVVSPDTFAEDYSDTMIVIGTTDYYDEVIKQLQSRGLPYYTLDAYTEMWKKSQYFDLPYLKAEKEELFIDGGCLDGKSSLDFIKWCGRAGTERCSVIAFEPNESQIPVCKKALESTGIAFSIIPKGLSDGEYNLRFNSSPDAPLQAGISNDGDIEIVTTALDNVLNNENVTFIKLDIEGEELKALEGMKETIRRCKPKLALSIYHKSQDIWELPTKINAIATGYQFYLRHYSCNLAETVLYALPTALY</sequence>
<dbReference type="InterPro" id="IPR006342">
    <property type="entry name" value="FkbM_mtfrase"/>
</dbReference>
<accession>Q24T46</accession>
<dbReference type="SUPFAM" id="SSF53335">
    <property type="entry name" value="S-adenosyl-L-methionine-dependent methyltransferases"/>
    <property type="match status" value="1"/>
</dbReference>
<dbReference type="RefSeq" id="WP_011460776.1">
    <property type="nucleotide sequence ID" value="NC_007907.1"/>
</dbReference>
<protein>
    <recommendedName>
        <fullName evidence="1">Methyltransferase FkbM domain-containing protein</fullName>
    </recommendedName>
</protein>
<evidence type="ECO:0000313" key="2">
    <source>
        <dbReference type="EMBL" id="BAE84796.1"/>
    </source>
</evidence>
<dbReference type="PANTHER" id="PTHR34203:SF15">
    <property type="entry name" value="SLL1173 PROTEIN"/>
    <property type="match status" value="1"/>
</dbReference>
<dbReference type="EMBL" id="AP008230">
    <property type="protein sequence ID" value="BAE84796.1"/>
    <property type="molecule type" value="Genomic_DNA"/>
</dbReference>
<evidence type="ECO:0000259" key="1">
    <source>
        <dbReference type="Pfam" id="PF05050"/>
    </source>
</evidence>
<dbReference type="Proteomes" id="UP000001946">
    <property type="component" value="Chromosome"/>
</dbReference>
<proteinExistence type="predicted"/>
<gene>
    <name evidence="2" type="ordered locus">DSY3007</name>
</gene>
<dbReference type="Pfam" id="PF05050">
    <property type="entry name" value="Methyltransf_21"/>
    <property type="match status" value="1"/>
</dbReference>